<sequence>MCGDTNVHAAGLMHSLPNNPDRGTAPASDTNLPSNPPVATTLPAPTSATSAVLSERIPDAEKSDGANQRPVMASVLGSSPASEPPEVAAETANALYSEPLLRRSIRVLDLLPGPRLAPIRARFRIASLDAYPCPYYEALSYTWGPSTPTESVTINDHYTLDITANAFTALESLRLRRATRTIWIDSICIDQKNDKEKGVQVPLMGDVVHPKLRTRIGYSFDARLWSKAWRDIRETTKAPTIGPDDGLINTPEIKRLARKQAISDIRSDLRLFWHSLRGRHLALASAIKTNPPWHKRLWIVQEYLLANRLRFGFGHHWVSCDIAFLLGWARDDSEMVSSFVSAIGLDFPEVEMHLSGSRHTSLGGLQNIFRTQQCFQPQDMVYGMLGIVNDYEAALITVNYELDSWKVFAQATYAAIRSETTFRVLDMVDLRARLDKDREPSNLEAWREVHEVTSKLLPSWSIDFAHFPKQGSWQQGAWGGVVLAQRREKLQRHCSLTETCGRLRIKAVPFDKIVAHAPVETPSSETGLDEDDVVYKLLFSVISPSLVAALRAREQVASIHDHRGMPLLAARLLSPHVKADEVLELVGDAELFSKRVHAFLAIAKPAAANMTMTSATLATGQIDQVTYFQITGGNMAEPRQDPTVNAIKTACLLWDSLSDTPAEMQRSGQARVAIADAQSFLSPCSDLRTNAAVTSGGLAFFGTMAGGMVGVAPLGVDMGDLIVRAPDGESFLVLRQRRPGGGDGDDDGEGVVWQFMGRALIFSMHTPHCWERDELRGMVSLDEAPTFDLS</sequence>
<name>A0AAD5RIR6_9PEZI</name>
<evidence type="ECO:0000256" key="1">
    <source>
        <dbReference type="SAM" id="MobiDB-lite"/>
    </source>
</evidence>
<feature type="compositionally biased region" description="Low complexity" evidence="1">
    <location>
        <begin position="37"/>
        <end position="51"/>
    </location>
</feature>
<dbReference type="PANTHER" id="PTHR24148">
    <property type="entry name" value="ANKYRIN REPEAT DOMAIN-CONTAINING PROTEIN 39 HOMOLOG-RELATED"/>
    <property type="match status" value="1"/>
</dbReference>
<dbReference type="InterPro" id="IPR052895">
    <property type="entry name" value="HetReg/Transcr_Mod"/>
</dbReference>
<dbReference type="Proteomes" id="UP001201980">
    <property type="component" value="Unassembled WGS sequence"/>
</dbReference>
<feature type="domain" description="Heterokaryon incompatibility" evidence="2">
    <location>
        <begin position="136"/>
        <end position="302"/>
    </location>
</feature>
<protein>
    <recommendedName>
        <fullName evidence="2">Heterokaryon incompatibility domain-containing protein</fullName>
    </recommendedName>
</protein>
<evidence type="ECO:0000259" key="2">
    <source>
        <dbReference type="Pfam" id="PF06985"/>
    </source>
</evidence>
<proteinExistence type="predicted"/>
<evidence type="ECO:0000313" key="3">
    <source>
        <dbReference type="EMBL" id="KAJ2894828.1"/>
    </source>
</evidence>
<comment type="caution">
    <text evidence="3">The sequence shown here is derived from an EMBL/GenBank/DDBJ whole genome shotgun (WGS) entry which is preliminary data.</text>
</comment>
<dbReference type="InterPro" id="IPR010730">
    <property type="entry name" value="HET"/>
</dbReference>
<accession>A0AAD5RIR6</accession>
<dbReference type="EMBL" id="JAKWBI020000453">
    <property type="protein sequence ID" value="KAJ2894828.1"/>
    <property type="molecule type" value="Genomic_DNA"/>
</dbReference>
<dbReference type="AlphaFoldDB" id="A0AAD5RIR6"/>
<dbReference type="PANTHER" id="PTHR24148:SF73">
    <property type="entry name" value="HET DOMAIN PROTEIN (AFU_ORTHOLOGUE AFUA_8G01020)"/>
    <property type="match status" value="1"/>
</dbReference>
<dbReference type="Pfam" id="PF06985">
    <property type="entry name" value="HET"/>
    <property type="match status" value="1"/>
</dbReference>
<reference evidence="3" key="1">
    <citation type="submission" date="2022-07" db="EMBL/GenBank/DDBJ databases">
        <title>Draft genome sequence of Zalerion maritima ATCC 34329, a (micro)plastics degrading marine fungus.</title>
        <authorList>
            <person name="Paco A."/>
            <person name="Goncalves M.F.M."/>
            <person name="Rocha-Santos T.A.P."/>
            <person name="Alves A."/>
        </authorList>
    </citation>
    <scope>NUCLEOTIDE SEQUENCE</scope>
    <source>
        <strain evidence="3">ATCC 34329</strain>
    </source>
</reference>
<evidence type="ECO:0000313" key="4">
    <source>
        <dbReference type="Proteomes" id="UP001201980"/>
    </source>
</evidence>
<gene>
    <name evidence="3" type="ORF">MKZ38_007193</name>
</gene>
<keyword evidence="4" id="KW-1185">Reference proteome</keyword>
<organism evidence="3 4">
    <name type="scientific">Zalerion maritima</name>
    <dbReference type="NCBI Taxonomy" id="339359"/>
    <lineage>
        <taxon>Eukaryota</taxon>
        <taxon>Fungi</taxon>
        <taxon>Dikarya</taxon>
        <taxon>Ascomycota</taxon>
        <taxon>Pezizomycotina</taxon>
        <taxon>Sordariomycetes</taxon>
        <taxon>Lulworthiomycetidae</taxon>
        <taxon>Lulworthiales</taxon>
        <taxon>Lulworthiaceae</taxon>
        <taxon>Zalerion</taxon>
    </lineage>
</organism>
<feature type="region of interest" description="Disordered" evidence="1">
    <location>
        <begin position="12"/>
        <end position="51"/>
    </location>
</feature>